<comment type="caution">
    <text evidence="2">The sequence shown here is derived from an EMBL/GenBank/DDBJ whole genome shotgun (WGS) entry which is preliminary data.</text>
</comment>
<dbReference type="EMBL" id="LVVM01004080">
    <property type="protein sequence ID" value="OJA13639.1"/>
    <property type="molecule type" value="Genomic_DNA"/>
</dbReference>
<dbReference type="AlphaFoldDB" id="A0A1J8PYX2"/>
<evidence type="ECO:0000256" key="1">
    <source>
        <dbReference type="SAM" id="MobiDB-lite"/>
    </source>
</evidence>
<name>A0A1J8PYX2_9AGAM</name>
<proteinExistence type="predicted"/>
<feature type="compositionally biased region" description="Basic and acidic residues" evidence="1">
    <location>
        <begin position="276"/>
        <end position="285"/>
    </location>
</feature>
<reference evidence="2 3" key="1">
    <citation type="submission" date="2016-03" db="EMBL/GenBank/DDBJ databases">
        <title>Comparative genomics of the ectomycorrhizal sister species Rhizopogon vinicolor and Rhizopogon vesiculosus (Basidiomycota: Boletales) reveals a divergence of the mating type B locus.</title>
        <authorList>
            <person name="Mujic A.B."/>
            <person name="Kuo A."/>
            <person name="Tritt A."/>
            <person name="Lipzen A."/>
            <person name="Chen C."/>
            <person name="Johnson J."/>
            <person name="Sharma A."/>
            <person name="Barry K."/>
            <person name="Grigoriev I.V."/>
            <person name="Spatafora J.W."/>
        </authorList>
    </citation>
    <scope>NUCLEOTIDE SEQUENCE [LARGE SCALE GENOMIC DNA]</scope>
    <source>
        <strain evidence="2 3">AM-OR11-056</strain>
    </source>
</reference>
<dbReference type="Proteomes" id="UP000183567">
    <property type="component" value="Unassembled WGS sequence"/>
</dbReference>
<organism evidence="2 3">
    <name type="scientific">Rhizopogon vesiculosus</name>
    <dbReference type="NCBI Taxonomy" id="180088"/>
    <lineage>
        <taxon>Eukaryota</taxon>
        <taxon>Fungi</taxon>
        <taxon>Dikarya</taxon>
        <taxon>Basidiomycota</taxon>
        <taxon>Agaricomycotina</taxon>
        <taxon>Agaricomycetes</taxon>
        <taxon>Agaricomycetidae</taxon>
        <taxon>Boletales</taxon>
        <taxon>Suillineae</taxon>
        <taxon>Rhizopogonaceae</taxon>
        <taxon>Rhizopogon</taxon>
    </lineage>
</organism>
<evidence type="ECO:0000313" key="3">
    <source>
        <dbReference type="Proteomes" id="UP000183567"/>
    </source>
</evidence>
<gene>
    <name evidence="2" type="ORF">AZE42_09890</name>
</gene>
<feature type="compositionally biased region" description="Low complexity" evidence="1">
    <location>
        <begin position="225"/>
        <end position="242"/>
    </location>
</feature>
<feature type="compositionally biased region" description="Basic and acidic residues" evidence="1">
    <location>
        <begin position="341"/>
        <end position="386"/>
    </location>
</feature>
<dbReference type="OrthoDB" id="2689772at2759"/>
<feature type="region of interest" description="Disordered" evidence="1">
    <location>
        <begin position="261"/>
        <end position="312"/>
    </location>
</feature>
<feature type="compositionally biased region" description="Low complexity" evidence="1">
    <location>
        <begin position="170"/>
        <end position="183"/>
    </location>
</feature>
<feature type="region of interest" description="Disordered" evidence="1">
    <location>
        <begin position="332"/>
        <end position="390"/>
    </location>
</feature>
<feature type="region of interest" description="Disordered" evidence="1">
    <location>
        <begin position="165"/>
        <end position="249"/>
    </location>
</feature>
<evidence type="ECO:0000313" key="2">
    <source>
        <dbReference type="EMBL" id="OJA13639.1"/>
    </source>
</evidence>
<feature type="compositionally biased region" description="Basic residues" evidence="1">
    <location>
        <begin position="299"/>
        <end position="310"/>
    </location>
</feature>
<sequence>MAKAKPARVCNERYEDAFPLVHSVNTETGNSSTLFHTLLSIPDWLSSPILTQSSSGADALMAMTLSPSKGRMRVHPKRDRVRVQTFYITDPSSPQGKKAKAKPARACNECYEAAFPLVHSVNTGTGNSSTLSHTLLGIPDWLSSPILTQSSSGADALMAMTLSPSNGRIASSSKTRPSSSASKRGVENSAAHGQGTSAIPAQAKHDLSTSPVRPAHSASHFTRISSTSTPSHSPSLSPSSSHFTAPEDHKDMDVPTVRIHNPSARHSYTAPADEEEQHRDHKDTPTLRAPNTSPPSRPIRIRHSSRPRPRSYHDILEDFQVHARGESVASSVAASSLGAVAEERPSRLDDRGAYEEMQGDAREGEEMHDEPQRRPRYSRERIEDTARKRKRFSLPAVAVQTVPVVARSAPVQGGWGG</sequence>
<keyword evidence="3" id="KW-1185">Reference proteome</keyword>
<feature type="non-terminal residue" evidence="2">
    <location>
        <position position="417"/>
    </location>
</feature>
<protein>
    <submittedName>
        <fullName evidence="2">Uncharacterized protein</fullName>
    </submittedName>
</protein>
<dbReference type="STRING" id="180088.A0A1J8PYX2"/>
<accession>A0A1J8PYX2</accession>